<protein>
    <submittedName>
        <fullName evidence="1">Uncharacterized protein</fullName>
    </submittedName>
</protein>
<evidence type="ECO:0000313" key="2">
    <source>
        <dbReference type="Proteomes" id="UP000317093"/>
    </source>
</evidence>
<dbReference type="EMBL" id="CP036279">
    <property type="protein sequence ID" value="QDU63025.1"/>
    <property type="molecule type" value="Genomic_DNA"/>
</dbReference>
<reference evidence="1 2" key="1">
    <citation type="submission" date="2019-02" db="EMBL/GenBank/DDBJ databases">
        <title>Deep-cultivation of Planctomycetes and their phenomic and genomic characterization uncovers novel biology.</title>
        <authorList>
            <person name="Wiegand S."/>
            <person name="Jogler M."/>
            <person name="Boedeker C."/>
            <person name="Pinto D."/>
            <person name="Vollmers J."/>
            <person name="Rivas-Marin E."/>
            <person name="Kohn T."/>
            <person name="Peeters S.H."/>
            <person name="Heuer A."/>
            <person name="Rast P."/>
            <person name="Oberbeckmann S."/>
            <person name="Bunk B."/>
            <person name="Jeske O."/>
            <person name="Meyerdierks A."/>
            <person name="Storesund J.E."/>
            <person name="Kallscheuer N."/>
            <person name="Luecker S."/>
            <person name="Lage O.M."/>
            <person name="Pohl T."/>
            <person name="Merkel B.J."/>
            <person name="Hornburger P."/>
            <person name="Mueller R.-W."/>
            <person name="Bruemmer F."/>
            <person name="Labrenz M."/>
            <person name="Spormann A.M."/>
            <person name="Op den Camp H."/>
            <person name="Overmann J."/>
            <person name="Amann R."/>
            <person name="Jetten M.S.M."/>
            <person name="Mascher T."/>
            <person name="Medema M.H."/>
            <person name="Devos D.P."/>
            <person name="Kaster A.-K."/>
            <person name="Ovreas L."/>
            <person name="Rohde M."/>
            <person name="Galperin M.Y."/>
            <person name="Jogler C."/>
        </authorList>
    </citation>
    <scope>NUCLEOTIDE SEQUENCE [LARGE SCALE GENOMIC DNA]</scope>
    <source>
        <strain evidence="1 2">Pan216</strain>
    </source>
</reference>
<accession>A0A518B7S5</accession>
<name>A0A518B7S5_9BACT</name>
<sequence>MLRRLPLTRPKCPYHPDGFCCHAMMDESGQCPCQDDDEVVHPIECTYLVKPEDWLPFDRSARDERPPATE</sequence>
<proteinExistence type="predicted"/>
<evidence type="ECO:0000313" key="1">
    <source>
        <dbReference type="EMBL" id="QDU63025.1"/>
    </source>
</evidence>
<dbReference type="Proteomes" id="UP000317093">
    <property type="component" value="Chromosome"/>
</dbReference>
<dbReference type="KEGG" id="knv:Pan216_38990"/>
<organism evidence="1 2">
    <name type="scientific">Kolteria novifilia</name>
    <dbReference type="NCBI Taxonomy" id="2527975"/>
    <lineage>
        <taxon>Bacteria</taxon>
        <taxon>Pseudomonadati</taxon>
        <taxon>Planctomycetota</taxon>
        <taxon>Planctomycetia</taxon>
        <taxon>Kolteriales</taxon>
        <taxon>Kolteriaceae</taxon>
        <taxon>Kolteria</taxon>
    </lineage>
</organism>
<keyword evidence="2" id="KW-1185">Reference proteome</keyword>
<dbReference type="AlphaFoldDB" id="A0A518B7S5"/>
<gene>
    <name evidence="1" type="ORF">Pan216_38990</name>
</gene>